<keyword evidence="2" id="KW-1185">Reference proteome</keyword>
<comment type="caution">
    <text evidence="1">The sequence shown here is derived from an EMBL/GenBank/DDBJ whole genome shotgun (WGS) entry which is preliminary data.</text>
</comment>
<dbReference type="EMBL" id="JACCBY010000001">
    <property type="protein sequence ID" value="NYD88912.1"/>
    <property type="molecule type" value="Genomic_DNA"/>
</dbReference>
<proteinExistence type="predicted"/>
<protein>
    <submittedName>
        <fullName evidence="1">Uncharacterized protein</fullName>
    </submittedName>
</protein>
<name>A0A7Y9FL43_9SPHN</name>
<organism evidence="1 2">
    <name type="scientific">Sphingomonas melonis</name>
    <dbReference type="NCBI Taxonomy" id="152682"/>
    <lineage>
        <taxon>Bacteria</taxon>
        <taxon>Pseudomonadati</taxon>
        <taxon>Pseudomonadota</taxon>
        <taxon>Alphaproteobacteria</taxon>
        <taxon>Sphingomonadales</taxon>
        <taxon>Sphingomonadaceae</taxon>
        <taxon>Sphingomonas</taxon>
    </lineage>
</organism>
<sequence>MALTPTKRARGSNAKVIGAFETTPGSVPATNGSWFSLPIVSHSLGEERPLIASDLLGQGREMQDPTPDVATNDGDIVVPVDARNFGRWLKLFFGDAAVTGNATDGYTHTFTSGAQVLPSMSIEVGSPEVPAYTVNRGARGNQLRIGMSRSGLLNATCSLICIGETDPIATSAGPASPAALDTVRFPQATGYVNKGGQALGSVVGADFTFSNNLEKVETIQGDGRIEDSDAGMAQSTGSITVRFADLTLLAAATSGAPVDLAFGWSFGAFSLVFLVPRVFLPKPKRPITGPNGIQAQFNWQASRGTGGFSTRAVLKTDVASY</sequence>
<dbReference type="InterPro" id="IPR044000">
    <property type="entry name" value="Phage_tube_2"/>
</dbReference>
<gene>
    <name evidence="1" type="ORF">HD841_000681</name>
</gene>
<dbReference type="Proteomes" id="UP000517753">
    <property type="component" value="Unassembled WGS sequence"/>
</dbReference>
<dbReference type="AlphaFoldDB" id="A0A7Y9FL43"/>
<dbReference type="RefSeq" id="WP_179507450.1">
    <property type="nucleotide sequence ID" value="NZ_JACCBY010000001.1"/>
</dbReference>
<evidence type="ECO:0000313" key="2">
    <source>
        <dbReference type="Proteomes" id="UP000517753"/>
    </source>
</evidence>
<accession>A0A7Y9FL43</accession>
<evidence type="ECO:0000313" key="1">
    <source>
        <dbReference type="EMBL" id="NYD88912.1"/>
    </source>
</evidence>
<dbReference type="Pfam" id="PF18906">
    <property type="entry name" value="Phage_tube_2"/>
    <property type="match status" value="1"/>
</dbReference>
<reference evidence="1 2" key="1">
    <citation type="submission" date="2020-08" db="EMBL/GenBank/DDBJ databases">
        <title>The Agave Microbiome: Exploring the role of microbial communities in plant adaptations to desert environments.</title>
        <authorList>
            <person name="Partida-Martinez L.P."/>
        </authorList>
    </citation>
    <scope>NUCLEOTIDE SEQUENCE [LARGE SCALE GENOMIC DNA]</scope>
    <source>
        <strain evidence="1 2">AS2.3</strain>
    </source>
</reference>